<evidence type="ECO:0000256" key="1">
    <source>
        <dbReference type="ARBA" id="ARBA00006484"/>
    </source>
</evidence>
<dbReference type="Proteomes" id="UP000287908">
    <property type="component" value="Unassembled WGS sequence"/>
</dbReference>
<dbReference type="FunFam" id="3.40.50.720:FF:000084">
    <property type="entry name" value="Short-chain dehydrogenase reductase"/>
    <property type="match status" value="1"/>
</dbReference>
<dbReference type="GO" id="GO:0016491">
    <property type="term" value="F:oxidoreductase activity"/>
    <property type="evidence" value="ECO:0007669"/>
    <property type="project" value="UniProtKB-KW"/>
</dbReference>
<evidence type="ECO:0000256" key="2">
    <source>
        <dbReference type="ARBA" id="ARBA00023002"/>
    </source>
</evidence>
<protein>
    <submittedName>
        <fullName evidence="3">Oxidoreductase</fullName>
    </submittedName>
</protein>
<dbReference type="InterPro" id="IPR020904">
    <property type="entry name" value="Sc_DH/Rdtase_CS"/>
</dbReference>
<dbReference type="CDD" id="cd05233">
    <property type="entry name" value="SDR_c"/>
    <property type="match status" value="1"/>
</dbReference>
<dbReference type="PROSITE" id="PS00061">
    <property type="entry name" value="ADH_SHORT"/>
    <property type="match status" value="1"/>
</dbReference>
<dbReference type="PANTHER" id="PTHR24321">
    <property type="entry name" value="DEHYDROGENASES, SHORT CHAIN"/>
    <property type="match status" value="1"/>
</dbReference>
<dbReference type="PRINTS" id="PR00081">
    <property type="entry name" value="GDHRDH"/>
</dbReference>
<comment type="similarity">
    <text evidence="1">Belongs to the short-chain dehydrogenases/reductases (SDR) family.</text>
</comment>
<dbReference type="InterPro" id="IPR036291">
    <property type="entry name" value="NAD(P)-bd_dom_sf"/>
</dbReference>
<dbReference type="SUPFAM" id="SSF51735">
    <property type="entry name" value="NAD(P)-binding Rossmann-fold domains"/>
    <property type="match status" value="1"/>
</dbReference>
<dbReference type="EMBL" id="PIQF01000004">
    <property type="protein sequence ID" value="RUO73664.1"/>
    <property type="molecule type" value="Genomic_DNA"/>
</dbReference>
<dbReference type="OrthoDB" id="9787298at2"/>
<dbReference type="Gene3D" id="3.40.50.720">
    <property type="entry name" value="NAD(P)-binding Rossmann-like Domain"/>
    <property type="match status" value="1"/>
</dbReference>
<dbReference type="PANTHER" id="PTHR24321:SF8">
    <property type="entry name" value="ESTRADIOL 17-BETA-DEHYDROGENASE 8-RELATED"/>
    <property type="match status" value="1"/>
</dbReference>
<dbReference type="NCBIfam" id="NF005559">
    <property type="entry name" value="PRK07231.1"/>
    <property type="match status" value="1"/>
</dbReference>
<evidence type="ECO:0000313" key="3">
    <source>
        <dbReference type="EMBL" id="RUO73664.1"/>
    </source>
</evidence>
<accession>A0A432Z6Y3</accession>
<reference evidence="3 4" key="1">
    <citation type="journal article" date="2011" name="Front. Microbiol.">
        <title>Genomic signatures of strain selection and enhancement in Bacillus atrophaeus var. globigii, a historical biowarfare simulant.</title>
        <authorList>
            <person name="Gibbons H.S."/>
            <person name="Broomall S.M."/>
            <person name="McNew L.A."/>
            <person name="Daligault H."/>
            <person name="Chapman C."/>
            <person name="Bruce D."/>
            <person name="Karavis M."/>
            <person name="Krepps M."/>
            <person name="McGregor P.A."/>
            <person name="Hong C."/>
            <person name="Park K.H."/>
            <person name="Akmal A."/>
            <person name="Feldman A."/>
            <person name="Lin J.S."/>
            <person name="Chang W.E."/>
            <person name="Higgs B.W."/>
            <person name="Demirev P."/>
            <person name="Lindquist J."/>
            <person name="Liem A."/>
            <person name="Fochler E."/>
            <person name="Read T.D."/>
            <person name="Tapia R."/>
            <person name="Johnson S."/>
            <person name="Bishop-Lilly K.A."/>
            <person name="Detter C."/>
            <person name="Han C."/>
            <person name="Sozhamannan S."/>
            <person name="Rosenzweig C.N."/>
            <person name="Skowronski E.W."/>
        </authorList>
    </citation>
    <scope>NUCLEOTIDE SEQUENCE [LARGE SCALE GENOMIC DNA]</scope>
    <source>
        <strain evidence="3 4">CL-SP19</strain>
    </source>
</reference>
<evidence type="ECO:0000313" key="4">
    <source>
        <dbReference type="Proteomes" id="UP000287908"/>
    </source>
</evidence>
<gene>
    <name evidence="3" type="ORF">CWI81_11615</name>
</gene>
<dbReference type="AlphaFoldDB" id="A0A432Z6Y3"/>
<dbReference type="PRINTS" id="PR00080">
    <property type="entry name" value="SDRFAMILY"/>
</dbReference>
<name>A0A432Z6Y3_9GAMM</name>
<proteinExistence type="inferred from homology"/>
<organism evidence="3 4">
    <name type="scientific">Idiomarina seosinensis</name>
    <dbReference type="NCBI Taxonomy" id="281739"/>
    <lineage>
        <taxon>Bacteria</taxon>
        <taxon>Pseudomonadati</taxon>
        <taxon>Pseudomonadota</taxon>
        <taxon>Gammaproteobacteria</taxon>
        <taxon>Alteromonadales</taxon>
        <taxon>Idiomarinaceae</taxon>
        <taxon>Idiomarina</taxon>
    </lineage>
</organism>
<dbReference type="Pfam" id="PF13561">
    <property type="entry name" value="adh_short_C2"/>
    <property type="match status" value="1"/>
</dbReference>
<keyword evidence="4" id="KW-1185">Reference proteome</keyword>
<sequence>MQIMEQRLNGKVAIITGAAAGIGKATAELFLKHGAKLVLVDVNEQALKETAENLDSKDVIWLVADVADEQAVSNYVAKTIEQFGRIDVFFNNAGVEGKIGPITEQSMEDFDQLMAVNVRGSFLGLKYVLAAMQKAGSGSVINMSSVAGLDGTPTAAPYVTSKHAVVGMTKCAALEVAAQGIRVNSVHPSPINTRMMRSIEELFSPGHATEAKQKLERGIPLRRYGESEEVANLVLFLASDESSFITGSQYRVDGGMGAS</sequence>
<dbReference type="InterPro" id="IPR002347">
    <property type="entry name" value="SDR_fam"/>
</dbReference>
<keyword evidence="2" id="KW-0560">Oxidoreductase</keyword>
<comment type="caution">
    <text evidence="3">The sequence shown here is derived from an EMBL/GenBank/DDBJ whole genome shotgun (WGS) entry which is preliminary data.</text>
</comment>